<dbReference type="KEGG" id="eli:ELI_08695"/>
<reference evidence="2" key="1">
    <citation type="journal article" date="2009" name="J. Bacteriol.">
        <title>Complete genome sequence of Erythrobacter litoralis HTCC2594.</title>
        <authorList>
            <person name="Oh H.M."/>
            <person name="Giovannoni S.J."/>
            <person name="Ferriera S."/>
            <person name="Johnson J."/>
            <person name="Cho J.C."/>
        </authorList>
    </citation>
    <scope>NUCLEOTIDE SEQUENCE [LARGE SCALE GENOMIC DNA]</scope>
    <source>
        <strain evidence="2">HTCC2594</strain>
    </source>
</reference>
<name>Q2N910_ERYLH</name>
<dbReference type="RefSeq" id="WP_011414661.1">
    <property type="nucleotide sequence ID" value="NC_007722.1"/>
</dbReference>
<proteinExistence type="predicted"/>
<organism evidence="1 2">
    <name type="scientific">Erythrobacter litoralis (strain HTCC2594)</name>
    <dbReference type="NCBI Taxonomy" id="314225"/>
    <lineage>
        <taxon>Bacteria</taxon>
        <taxon>Pseudomonadati</taxon>
        <taxon>Pseudomonadota</taxon>
        <taxon>Alphaproteobacteria</taxon>
        <taxon>Sphingomonadales</taxon>
        <taxon>Erythrobacteraceae</taxon>
        <taxon>Erythrobacter/Porphyrobacter group</taxon>
        <taxon>Erythrobacter</taxon>
    </lineage>
</organism>
<dbReference type="STRING" id="314225.ELI_08695"/>
<dbReference type="AlphaFoldDB" id="Q2N910"/>
<dbReference type="EMBL" id="CP000157">
    <property type="protein sequence ID" value="ABC63831.1"/>
    <property type="molecule type" value="Genomic_DNA"/>
</dbReference>
<dbReference type="Proteomes" id="UP000008808">
    <property type="component" value="Chromosome"/>
</dbReference>
<accession>Q2N910</accession>
<gene>
    <name evidence="1" type="ordered locus">ELI_08695</name>
</gene>
<evidence type="ECO:0000313" key="1">
    <source>
        <dbReference type="EMBL" id="ABC63831.1"/>
    </source>
</evidence>
<keyword evidence="2" id="KW-1185">Reference proteome</keyword>
<dbReference type="HOGENOM" id="CLU_2154502_0_0_5"/>
<sequence>MVFGLFDRPSLKIAKHVPDWARETVVNCECVIGNEALNFGFNKTEFELAKGFALAVWVLNEQHQGRLALSNYQGRYIGNTGTNCLNMLRTKSDLAIALVNHLEKKGVIEAE</sequence>
<evidence type="ECO:0000313" key="2">
    <source>
        <dbReference type="Proteomes" id="UP000008808"/>
    </source>
</evidence>
<protein>
    <submittedName>
        <fullName evidence="1">Uncharacterized protein</fullName>
    </submittedName>
</protein>